<dbReference type="InterPro" id="IPR014729">
    <property type="entry name" value="Rossmann-like_a/b/a_fold"/>
</dbReference>
<keyword evidence="4" id="KW-1185">Reference proteome</keyword>
<dbReference type="Proteomes" id="UP000207598">
    <property type="component" value="Unassembled WGS sequence"/>
</dbReference>
<dbReference type="CDD" id="cd00293">
    <property type="entry name" value="USP-like"/>
    <property type="match status" value="1"/>
</dbReference>
<evidence type="ECO:0000256" key="1">
    <source>
        <dbReference type="ARBA" id="ARBA00008791"/>
    </source>
</evidence>
<proteinExistence type="inferred from homology"/>
<organism evidence="3 4">
    <name type="scientific">Maliponia aquimaris</name>
    <dbReference type="NCBI Taxonomy" id="1673631"/>
    <lineage>
        <taxon>Bacteria</taxon>
        <taxon>Pseudomonadati</taxon>
        <taxon>Pseudomonadota</taxon>
        <taxon>Alphaproteobacteria</taxon>
        <taxon>Rhodobacterales</taxon>
        <taxon>Paracoccaceae</taxon>
        <taxon>Maliponia</taxon>
    </lineage>
</organism>
<evidence type="ECO:0000313" key="3">
    <source>
        <dbReference type="EMBL" id="SMX39277.1"/>
    </source>
</evidence>
<protein>
    <submittedName>
        <fullName evidence="3">Universal stress protein family protein</fullName>
    </submittedName>
</protein>
<comment type="similarity">
    <text evidence="1">Belongs to the universal stress protein A family.</text>
</comment>
<dbReference type="AlphaFoldDB" id="A0A238K9W4"/>
<dbReference type="Gene3D" id="3.40.50.620">
    <property type="entry name" value="HUPs"/>
    <property type="match status" value="1"/>
</dbReference>
<evidence type="ECO:0000313" key="4">
    <source>
        <dbReference type="Proteomes" id="UP000207598"/>
    </source>
</evidence>
<dbReference type="PANTHER" id="PTHR46268">
    <property type="entry name" value="STRESS RESPONSE PROTEIN NHAX"/>
    <property type="match status" value="1"/>
</dbReference>
<dbReference type="PANTHER" id="PTHR46268:SF6">
    <property type="entry name" value="UNIVERSAL STRESS PROTEIN UP12"/>
    <property type="match status" value="1"/>
</dbReference>
<dbReference type="Pfam" id="PF00582">
    <property type="entry name" value="Usp"/>
    <property type="match status" value="1"/>
</dbReference>
<reference evidence="3 4" key="1">
    <citation type="submission" date="2017-05" db="EMBL/GenBank/DDBJ databases">
        <authorList>
            <person name="Song R."/>
            <person name="Chenine A.L."/>
            <person name="Ruprecht R.M."/>
        </authorList>
    </citation>
    <scope>NUCLEOTIDE SEQUENCE [LARGE SCALE GENOMIC DNA]</scope>
    <source>
        <strain evidence="3 4">CECT 8898</strain>
    </source>
</reference>
<dbReference type="PRINTS" id="PR01438">
    <property type="entry name" value="UNVRSLSTRESS"/>
</dbReference>
<sequence length="144" mass="15624">MTDKFVVGYDGSEAAQRALDFAVTRAKAQGAMLVVAHVLEWSPYSFLTPTELEERHKRRKEELDRAETMIIAPVLGKLAEAGVPAESVVRYGHIADTLCDIVEKQGAQQIFIGRDGQASISRRVFGSVAGSLVQVSPVPCTIVP</sequence>
<feature type="domain" description="UspA" evidence="2">
    <location>
        <begin position="1"/>
        <end position="144"/>
    </location>
</feature>
<dbReference type="OrthoDB" id="5186731at2"/>
<dbReference type="EMBL" id="FXYF01000004">
    <property type="protein sequence ID" value="SMX39277.1"/>
    <property type="molecule type" value="Genomic_DNA"/>
</dbReference>
<name>A0A238K9W4_9RHOB</name>
<dbReference type="InterPro" id="IPR006016">
    <property type="entry name" value="UspA"/>
</dbReference>
<accession>A0A238K9W4</accession>
<evidence type="ECO:0000259" key="2">
    <source>
        <dbReference type="Pfam" id="PF00582"/>
    </source>
</evidence>
<dbReference type="RefSeq" id="WP_094020778.1">
    <property type="nucleotide sequence ID" value="NZ_FXYF01000004.1"/>
</dbReference>
<dbReference type="InterPro" id="IPR006015">
    <property type="entry name" value="Universal_stress_UspA"/>
</dbReference>
<gene>
    <name evidence="3" type="ORF">MAA8898_01962</name>
</gene>
<dbReference type="SUPFAM" id="SSF52402">
    <property type="entry name" value="Adenine nucleotide alpha hydrolases-like"/>
    <property type="match status" value="1"/>
</dbReference>